<dbReference type="Proteomes" id="UP000232323">
    <property type="component" value="Unassembled WGS sequence"/>
</dbReference>
<gene>
    <name evidence="3" type="ORF">CEUSTIGMA_g6089.t1</name>
</gene>
<dbReference type="InterPro" id="IPR001214">
    <property type="entry name" value="SET_dom"/>
</dbReference>
<accession>A0A250X6E6</accession>
<dbReference type="EMBL" id="BEGY01000034">
    <property type="protein sequence ID" value="GAX78651.1"/>
    <property type="molecule type" value="Genomic_DNA"/>
</dbReference>
<feature type="region of interest" description="Disordered" evidence="1">
    <location>
        <begin position="142"/>
        <end position="171"/>
    </location>
</feature>
<dbReference type="Gene3D" id="2.170.270.10">
    <property type="entry name" value="SET domain"/>
    <property type="match status" value="1"/>
</dbReference>
<dbReference type="SUPFAM" id="SSF82199">
    <property type="entry name" value="SET domain"/>
    <property type="match status" value="1"/>
</dbReference>
<evidence type="ECO:0000313" key="4">
    <source>
        <dbReference type="Proteomes" id="UP000232323"/>
    </source>
</evidence>
<dbReference type="PANTHER" id="PTHR47436:SF1">
    <property type="entry name" value="SET DOMAIN-CONTAINING PROTEIN"/>
    <property type="match status" value="1"/>
</dbReference>
<feature type="compositionally biased region" description="Basic and acidic residues" evidence="1">
    <location>
        <begin position="146"/>
        <end position="171"/>
    </location>
</feature>
<dbReference type="PANTHER" id="PTHR47436">
    <property type="entry name" value="HISTONE-LYSINE N-METHYLTRANSFERASE ATXR2"/>
    <property type="match status" value="1"/>
</dbReference>
<evidence type="ECO:0000313" key="3">
    <source>
        <dbReference type="EMBL" id="GAX78651.1"/>
    </source>
</evidence>
<dbReference type="InterPro" id="IPR044237">
    <property type="entry name" value="ATXR2-like"/>
</dbReference>
<organism evidence="3 4">
    <name type="scientific">Chlamydomonas eustigma</name>
    <dbReference type="NCBI Taxonomy" id="1157962"/>
    <lineage>
        <taxon>Eukaryota</taxon>
        <taxon>Viridiplantae</taxon>
        <taxon>Chlorophyta</taxon>
        <taxon>core chlorophytes</taxon>
        <taxon>Chlorophyceae</taxon>
        <taxon>CS clade</taxon>
        <taxon>Chlamydomonadales</taxon>
        <taxon>Chlamydomonadaceae</taxon>
        <taxon>Chlamydomonas</taxon>
    </lineage>
</organism>
<dbReference type="OrthoDB" id="5945798at2759"/>
<dbReference type="STRING" id="1157962.A0A250X6E6"/>
<dbReference type="InterPro" id="IPR046341">
    <property type="entry name" value="SET_dom_sf"/>
</dbReference>
<proteinExistence type="predicted"/>
<dbReference type="Pfam" id="PF00856">
    <property type="entry name" value="SET"/>
    <property type="match status" value="1"/>
</dbReference>
<comment type="caution">
    <text evidence="3">The sequence shown here is derived from an EMBL/GenBank/DDBJ whole genome shotgun (WGS) entry which is preliminary data.</text>
</comment>
<name>A0A250X6E6_9CHLO</name>
<evidence type="ECO:0000259" key="2">
    <source>
        <dbReference type="PROSITE" id="PS50280"/>
    </source>
</evidence>
<keyword evidence="4" id="KW-1185">Reference proteome</keyword>
<dbReference type="PROSITE" id="PS50280">
    <property type="entry name" value="SET"/>
    <property type="match status" value="1"/>
</dbReference>
<evidence type="ECO:0000256" key="1">
    <source>
        <dbReference type="SAM" id="MobiDB-lite"/>
    </source>
</evidence>
<sequence>MACGALYCSSECEEASWQLHHCLLCTARDVVGFESQEGNAMASPELKKPLKVDPQALHHFVQHASESNEIFLLVAKVLAMVSLRAYSKLTSSDVVNLSAHCLSPVSDKQSSLAVLKSDHILLRCVLPAALLAAEAAWERWATSRSSEPEVDKDVPGGESCEDTHPAVKDGVPDEESLQQATKAAAIGHDAGPLSSANEIAACGRDAWQALSAAWLPFTFGWKKAWWDSVAVPDDVDDEETFRWQLRSLVQSSLALLRKALPGASALFPPLFSEEVFGAIVGMFELNNLSLSVPTPVEDYLLMIDDLPENLKSEAQVMTQPLLDALDKSYDEPCEGTAFYALQSCANHSCDPVALTEGNASGHMSLLALTDIRPGQEITISYIDESLGYKDRQKVLKDYGFKCDCDKCVKDREKHDYKKRKGAKRAKSTSIHEL</sequence>
<feature type="domain" description="SET" evidence="2">
    <location>
        <begin position="138"/>
        <end position="382"/>
    </location>
</feature>
<dbReference type="AlphaFoldDB" id="A0A250X6E6"/>
<reference evidence="3 4" key="1">
    <citation type="submission" date="2017-08" db="EMBL/GenBank/DDBJ databases">
        <title>Acidophilic green algal genome provides insights into adaptation to an acidic environment.</title>
        <authorList>
            <person name="Hirooka S."/>
            <person name="Hirose Y."/>
            <person name="Kanesaki Y."/>
            <person name="Higuchi S."/>
            <person name="Fujiwara T."/>
            <person name="Onuma R."/>
            <person name="Era A."/>
            <person name="Ohbayashi R."/>
            <person name="Uzuka A."/>
            <person name="Nozaki H."/>
            <person name="Yoshikawa H."/>
            <person name="Miyagishima S.Y."/>
        </authorList>
    </citation>
    <scope>NUCLEOTIDE SEQUENCE [LARGE SCALE GENOMIC DNA]</scope>
    <source>
        <strain evidence="3 4">NIES-2499</strain>
    </source>
</reference>
<protein>
    <recommendedName>
        <fullName evidence="2">SET domain-containing protein</fullName>
    </recommendedName>
</protein>
<dbReference type="GO" id="GO:0008168">
    <property type="term" value="F:methyltransferase activity"/>
    <property type="evidence" value="ECO:0007669"/>
    <property type="project" value="InterPro"/>
</dbReference>
<dbReference type="CDD" id="cd20071">
    <property type="entry name" value="SET_SMYD"/>
    <property type="match status" value="1"/>
</dbReference>